<comment type="caution">
    <text evidence="12">The sequence shown here is derived from an EMBL/GenBank/DDBJ whole genome shotgun (WGS) entry which is preliminary data.</text>
</comment>
<comment type="similarity">
    <text evidence="1">Belongs to the HAT1 family.</text>
</comment>
<dbReference type="GO" id="GO:0031509">
    <property type="term" value="P:subtelomeric heterochromatin formation"/>
    <property type="evidence" value="ECO:0007669"/>
    <property type="project" value="InterPro"/>
</dbReference>
<protein>
    <recommendedName>
        <fullName evidence="2">histone acetyltransferase</fullName>
        <ecNumber evidence="2">2.3.1.48</ecNumber>
    </recommendedName>
</protein>
<dbReference type="EMBL" id="CAJNOI010000079">
    <property type="protein sequence ID" value="CAF1017406.1"/>
    <property type="molecule type" value="Genomic_DNA"/>
</dbReference>
<dbReference type="EMBL" id="CAJNOM010000880">
    <property type="protein sequence ID" value="CAF1574693.1"/>
    <property type="molecule type" value="Genomic_DNA"/>
</dbReference>
<dbReference type="GO" id="GO:0046983">
    <property type="term" value="F:protein dimerization activity"/>
    <property type="evidence" value="ECO:0007669"/>
    <property type="project" value="InterPro"/>
</dbReference>
<evidence type="ECO:0000259" key="6">
    <source>
        <dbReference type="Pfam" id="PF00583"/>
    </source>
</evidence>
<evidence type="ECO:0000256" key="1">
    <source>
        <dbReference type="ARBA" id="ARBA00010543"/>
    </source>
</evidence>
<evidence type="ECO:0000313" key="12">
    <source>
        <dbReference type="EMBL" id="CAF1298500.1"/>
    </source>
</evidence>
<evidence type="ECO:0000313" key="13">
    <source>
        <dbReference type="EMBL" id="CAF1574693.1"/>
    </source>
</evidence>
<evidence type="ECO:0000259" key="8">
    <source>
        <dbReference type="Pfam" id="PF10394"/>
    </source>
</evidence>
<reference evidence="12" key="1">
    <citation type="submission" date="2021-02" db="EMBL/GenBank/DDBJ databases">
        <authorList>
            <person name="Nowell W R."/>
        </authorList>
    </citation>
    <scope>NUCLEOTIDE SEQUENCE</scope>
</reference>
<dbReference type="Pfam" id="PF10394">
    <property type="entry name" value="Hat1_N"/>
    <property type="match status" value="1"/>
</dbReference>
<dbReference type="InterPro" id="IPR017380">
    <property type="entry name" value="Hist_AcTrfase_B-typ_cat-su"/>
</dbReference>
<dbReference type="Proteomes" id="UP000663877">
    <property type="component" value="Unassembled WGS sequence"/>
</dbReference>
<proteinExistence type="inferred from homology"/>
<dbReference type="InterPro" id="IPR012337">
    <property type="entry name" value="RNaseH-like_sf"/>
</dbReference>
<evidence type="ECO:0000313" key="15">
    <source>
        <dbReference type="Proteomes" id="UP000663877"/>
    </source>
</evidence>
<keyword evidence="4" id="KW-0012">Acyltransferase</keyword>
<organism evidence="12 15">
    <name type="scientific">Adineta steineri</name>
    <dbReference type="NCBI Taxonomy" id="433720"/>
    <lineage>
        <taxon>Eukaryota</taxon>
        <taxon>Metazoa</taxon>
        <taxon>Spiralia</taxon>
        <taxon>Gnathifera</taxon>
        <taxon>Rotifera</taxon>
        <taxon>Eurotatoria</taxon>
        <taxon>Bdelloidea</taxon>
        <taxon>Adinetida</taxon>
        <taxon>Adinetidae</taxon>
        <taxon>Adineta</taxon>
    </lineage>
</organism>
<dbReference type="Gene3D" id="3.40.630.30">
    <property type="match status" value="1"/>
</dbReference>
<dbReference type="SUPFAM" id="SSF53098">
    <property type="entry name" value="Ribonuclease H-like"/>
    <property type="match status" value="1"/>
</dbReference>
<dbReference type="InterPro" id="IPR008906">
    <property type="entry name" value="HATC_C_dom"/>
</dbReference>
<feature type="domain" description="N-acetyltransferase" evidence="6">
    <location>
        <begin position="205"/>
        <end position="261"/>
    </location>
</feature>
<evidence type="ECO:0000259" key="7">
    <source>
        <dbReference type="Pfam" id="PF05699"/>
    </source>
</evidence>
<feature type="domain" description="Histone acetyl transferase HAT1 N-terminal" evidence="8">
    <location>
        <begin position="19"/>
        <end position="180"/>
    </location>
</feature>
<dbReference type="EMBL" id="CAJNOM010000235">
    <property type="protein sequence ID" value="CAF1266336.1"/>
    <property type="molecule type" value="Genomic_DNA"/>
</dbReference>
<dbReference type="Proteomes" id="UP000663832">
    <property type="component" value="Unassembled WGS sequence"/>
</dbReference>
<dbReference type="InterPro" id="IPR000182">
    <property type="entry name" value="GNAT_dom"/>
</dbReference>
<dbReference type="GO" id="GO:0005634">
    <property type="term" value="C:nucleus"/>
    <property type="evidence" value="ECO:0007669"/>
    <property type="project" value="InterPro"/>
</dbReference>
<name>A0A815DKB3_9BILA</name>
<dbReference type="Gene3D" id="3.90.360.10">
    <property type="entry name" value="Histone acetyl transferase 1 (HAT1), N-terminal domain"/>
    <property type="match status" value="1"/>
</dbReference>
<dbReference type="Pfam" id="PF05699">
    <property type="entry name" value="Dimer_Tnp_hAT"/>
    <property type="match status" value="1"/>
</dbReference>
<dbReference type="OrthoDB" id="10253098at2759"/>
<dbReference type="InterPro" id="IPR019467">
    <property type="entry name" value="Hat1_N"/>
</dbReference>
<sequence>MDLNEQGLLLPAPLRVYDCSANEVISFKLIRSEKDLENDEIEFSPEFTHQIFGENERIFGYKNLNINIYCLSSSLNFYLNIDYDEKINPKKYQQFKADDIIETLNEWIPKTTTTNLDLFLSKLKTEHEYSTFGEQILSYELKSEKSTSYAIHRVNQHFCDDQKFVEWYNRLETFLVFFIDAASAIDKDDPNWIIYLLYQKYQNNNGQTCYAPIGFITVYLYYAYPDKKRPRISQVLILPPYQRKGHGRRLVTAIYNDFRKDTRVQDITAEDPSDEFIALRDLVSLELCLKYLPDLFSKESILKTDRLTKEMIDKAREICKLTKQETRRVHEMCFLQSINPNDEQQMKRFRLIVKQRLFEPLQFDKRRRLQLADPALEALATDPEKRKKYLDTQYQYVLEHYENFIEQQHESADALFANIKYVLEANELKLNQLVSIGSDNTNVILKHIKIRWLSLLKSIERLIAIHPVVKSYFLNLDIEECPQLLLEFFTSHKGDCTLYFLASVLPDVQNANLVLQREYTTGVNIHDIITNLLRKLKNRLQDEFFGCKVAQLLEDSPIKQVDDLKKSFKVFIRSIIDYIEKYYNDYKSFYQSISVFAEVDIEKIDWRSIQKCSTFIVNQSIDQDNLYDEFNYIKSKYINLKGKFGGISNQVQSFILLNQGSSKYNGISINHETNLCDDYDAILDNLDNTDIDDDDDDEADAKIYKHKKTNSLTRSDHAWAFLLDGECVPNLKKLVEFVFAIPGSNAFCETVFSHMNYLWNNSRNRMKHDLVGAELKIKMNTHFTCTEFYDFLLTKPDILKQIRSSDKYSHVAKVPRIA</sequence>
<evidence type="ECO:0000313" key="14">
    <source>
        <dbReference type="Proteomes" id="UP000663832"/>
    </source>
</evidence>
<keyword evidence="14" id="KW-1185">Reference proteome</keyword>
<dbReference type="AlphaFoldDB" id="A0A815DKB3"/>
<gene>
    <name evidence="9" type="ORF">BJG266_LOCUS16808</name>
    <name evidence="12" type="ORF">BJG266_LOCUS32150</name>
    <name evidence="10" type="ORF">QVE165_LOCUS29337</name>
    <name evidence="11" type="ORF">QVE165_LOCUS29977</name>
    <name evidence="13" type="ORF">QVE165_LOCUS49236</name>
</gene>
<dbReference type="Pfam" id="PF00583">
    <property type="entry name" value="Acetyltransf_1"/>
    <property type="match status" value="1"/>
</dbReference>
<evidence type="ECO:0000313" key="10">
    <source>
        <dbReference type="EMBL" id="CAF1266336.1"/>
    </source>
</evidence>
<evidence type="ECO:0000313" key="9">
    <source>
        <dbReference type="EMBL" id="CAF1017406.1"/>
    </source>
</evidence>
<dbReference type="InterPro" id="IPR016181">
    <property type="entry name" value="Acyl_CoA_acyltransferase"/>
</dbReference>
<evidence type="ECO:0000256" key="2">
    <source>
        <dbReference type="ARBA" id="ARBA00013184"/>
    </source>
</evidence>
<dbReference type="EMBL" id="CAJNOI010000518">
    <property type="protein sequence ID" value="CAF1298500.1"/>
    <property type="molecule type" value="Genomic_DNA"/>
</dbReference>
<comment type="catalytic activity">
    <reaction evidence="5">
        <text>L-lysyl-[protein] + acetyl-CoA = N(6)-acetyl-L-lysyl-[protein] + CoA + H(+)</text>
        <dbReference type="Rhea" id="RHEA:45948"/>
        <dbReference type="Rhea" id="RHEA-COMP:9752"/>
        <dbReference type="Rhea" id="RHEA-COMP:10731"/>
        <dbReference type="ChEBI" id="CHEBI:15378"/>
        <dbReference type="ChEBI" id="CHEBI:29969"/>
        <dbReference type="ChEBI" id="CHEBI:57287"/>
        <dbReference type="ChEBI" id="CHEBI:57288"/>
        <dbReference type="ChEBI" id="CHEBI:61930"/>
        <dbReference type="EC" id="2.3.1.48"/>
    </reaction>
</comment>
<evidence type="ECO:0000256" key="5">
    <source>
        <dbReference type="ARBA" id="ARBA00048017"/>
    </source>
</evidence>
<dbReference type="EC" id="2.3.1.48" evidence="2"/>
<keyword evidence="3" id="KW-0808">Transferase</keyword>
<dbReference type="GO" id="GO:0000781">
    <property type="term" value="C:chromosome, telomeric region"/>
    <property type="evidence" value="ECO:0007669"/>
    <property type="project" value="GOC"/>
</dbReference>
<dbReference type="InterPro" id="IPR037113">
    <property type="entry name" value="Hat1_N_sf"/>
</dbReference>
<evidence type="ECO:0000256" key="4">
    <source>
        <dbReference type="ARBA" id="ARBA00023315"/>
    </source>
</evidence>
<dbReference type="EMBL" id="CAJNOM010000245">
    <property type="protein sequence ID" value="CAF1278039.1"/>
    <property type="molecule type" value="Genomic_DNA"/>
</dbReference>
<dbReference type="SUPFAM" id="SSF55729">
    <property type="entry name" value="Acyl-CoA N-acyltransferases (Nat)"/>
    <property type="match status" value="1"/>
</dbReference>
<evidence type="ECO:0000313" key="11">
    <source>
        <dbReference type="EMBL" id="CAF1278039.1"/>
    </source>
</evidence>
<dbReference type="PANTHER" id="PTHR12046">
    <property type="entry name" value="HISTONE ACETYLTRANSFERASE TYPE B CATALYTIC SUBUNIT"/>
    <property type="match status" value="1"/>
</dbReference>
<feature type="domain" description="HAT C-terminal dimerisation" evidence="7">
    <location>
        <begin position="723"/>
        <end position="773"/>
    </location>
</feature>
<dbReference type="CDD" id="cd04301">
    <property type="entry name" value="NAT_SF"/>
    <property type="match status" value="1"/>
</dbReference>
<dbReference type="GO" id="GO:0004402">
    <property type="term" value="F:histone acetyltransferase activity"/>
    <property type="evidence" value="ECO:0007669"/>
    <property type="project" value="InterPro"/>
</dbReference>
<accession>A0A815DKB3</accession>
<evidence type="ECO:0000256" key="3">
    <source>
        <dbReference type="ARBA" id="ARBA00022679"/>
    </source>
</evidence>